<reference evidence="3 4" key="1">
    <citation type="submission" date="2019-04" db="EMBL/GenBank/DDBJ databases">
        <title>Streptomyces lasaliensis sp.nov., an Actinomycete isolated from soil which produces the polyether antibiotic lasalocid.</title>
        <authorList>
            <person name="Erwin G."/>
            <person name="Haber C."/>
        </authorList>
    </citation>
    <scope>NUCLEOTIDE SEQUENCE [LARGE SCALE GENOMIC DNA]</scope>
    <source>
        <strain evidence="3 4">DSM 40089</strain>
    </source>
</reference>
<organism evidence="3 4">
    <name type="scientific">Streptomyces galbus</name>
    <dbReference type="NCBI Taxonomy" id="33898"/>
    <lineage>
        <taxon>Bacteria</taxon>
        <taxon>Bacillati</taxon>
        <taxon>Actinomycetota</taxon>
        <taxon>Actinomycetes</taxon>
        <taxon>Kitasatosporales</taxon>
        <taxon>Streptomycetaceae</taxon>
        <taxon>Streptomyces</taxon>
    </lineage>
</organism>
<dbReference type="AlphaFoldDB" id="A0A4U5WW43"/>
<sequence length="226" mass="23372">MISRRSLLRAAAGTGVLAVAAGPLTTPASAGTPAAKGQWTGDVSANGWRIDPTAVAVHPVEGSATSLALRCGPAATVLLHVVRRWHYEIAPLDTGEGGGATGHTTGRAVGADFESNHLSGTAVALHPTAYPLAGSEGLWPHQEAIVRDILADCDGVVVWGGDLTPVKASHFHIATRPGDRALNRTAARLDTSRRTTSRAQSPGRVADPASPSRLAQARRLRLSRSG</sequence>
<feature type="signal peptide" evidence="2">
    <location>
        <begin position="1"/>
        <end position="30"/>
    </location>
</feature>
<gene>
    <name evidence="3" type="ORF">E4U92_26055</name>
</gene>
<dbReference type="EMBL" id="SZPR01000020">
    <property type="protein sequence ID" value="TKT06747.1"/>
    <property type="molecule type" value="Genomic_DNA"/>
</dbReference>
<comment type="caution">
    <text evidence="3">The sequence shown here is derived from an EMBL/GenBank/DDBJ whole genome shotgun (WGS) entry which is preliminary data.</text>
</comment>
<proteinExistence type="predicted"/>
<evidence type="ECO:0000313" key="3">
    <source>
        <dbReference type="EMBL" id="TKT06747.1"/>
    </source>
</evidence>
<dbReference type="InterPro" id="IPR006311">
    <property type="entry name" value="TAT_signal"/>
</dbReference>
<dbReference type="RefSeq" id="WP_137302908.1">
    <property type="nucleotide sequence ID" value="NZ_BMVD01000014.1"/>
</dbReference>
<evidence type="ECO:0000256" key="2">
    <source>
        <dbReference type="SAM" id="SignalP"/>
    </source>
</evidence>
<name>A0A4U5WW43_STRGB</name>
<feature type="region of interest" description="Disordered" evidence="1">
    <location>
        <begin position="182"/>
        <end position="226"/>
    </location>
</feature>
<evidence type="ECO:0008006" key="5">
    <source>
        <dbReference type="Google" id="ProtNLM"/>
    </source>
</evidence>
<evidence type="ECO:0000313" key="4">
    <source>
        <dbReference type="Proteomes" id="UP000308632"/>
    </source>
</evidence>
<keyword evidence="2" id="KW-0732">Signal</keyword>
<evidence type="ECO:0000256" key="1">
    <source>
        <dbReference type="SAM" id="MobiDB-lite"/>
    </source>
</evidence>
<protein>
    <recommendedName>
        <fullName evidence="5">M15 family metallopeptidase</fullName>
    </recommendedName>
</protein>
<feature type="chain" id="PRO_5020966145" description="M15 family metallopeptidase" evidence="2">
    <location>
        <begin position="31"/>
        <end position="226"/>
    </location>
</feature>
<accession>A0A4U5WW43</accession>
<dbReference type="Proteomes" id="UP000308632">
    <property type="component" value="Unassembled WGS sequence"/>
</dbReference>
<dbReference type="PROSITE" id="PS51318">
    <property type="entry name" value="TAT"/>
    <property type="match status" value="1"/>
</dbReference>
<feature type="compositionally biased region" description="Basic residues" evidence="1">
    <location>
        <begin position="216"/>
        <end position="226"/>
    </location>
</feature>